<dbReference type="GO" id="GO:0015031">
    <property type="term" value="P:protein transport"/>
    <property type="evidence" value="ECO:0007669"/>
    <property type="project" value="UniProtKB-KW"/>
</dbReference>
<keyword evidence="4" id="KW-1005">Bacterial flagellum biogenesis</keyword>
<keyword evidence="7" id="KW-0175">Coiled coil</keyword>
<name>A0A1H8HSQ7_9BACI</name>
<evidence type="ECO:0000313" key="10">
    <source>
        <dbReference type="Proteomes" id="UP000199300"/>
    </source>
</evidence>
<evidence type="ECO:0000256" key="1">
    <source>
        <dbReference type="ARBA" id="ARBA00003041"/>
    </source>
</evidence>
<feature type="domain" description="Flagellar assembly protein FliH/Type III secretion system HrpE" evidence="8">
    <location>
        <begin position="118"/>
        <end position="245"/>
    </location>
</feature>
<keyword evidence="5" id="KW-0653">Protein transport</keyword>
<evidence type="ECO:0000256" key="7">
    <source>
        <dbReference type="SAM" id="Coils"/>
    </source>
</evidence>
<dbReference type="Pfam" id="PF02108">
    <property type="entry name" value="FliH"/>
    <property type="match status" value="1"/>
</dbReference>
<gene>
    <name evidence="9" type="ORF">SAMN04488134_101428</name>
</gene>
<evidence type="ECO:0000256" key="5">
    <source>
        <dbReference type="ARBA" id="ARBA00022927"/>
    </source>
</evidence>
<keyword evidence="9" id="KW-0966">Cell projection</keyword>
<keyword evidence="10" id="KW-1185">Reference proteome</keyword>
<feature type="coiled-coil region" evidence="7">
    <location>
        <begin position="63"/>
        <end position="90"/>
    </location>
</feature>
<dbReference type="Proteomes" id="UP000199300">
    <property type="component" value="Unassembled WGS sequence"/>
</dbReference>
<protein>
    <submittedName>
        <fullName evidence="9">Flagellar assembly protein FliH</fullName>
    </submittedName>
</protein>
<comment type="function">
    <text evidence="1">Needed for flagellar regrowth and assembly.</text>
</comment>
<dbReference type="InterPro" id="IPR051472">
    <property type="entry name" value="T3SS_Stator/FliH"/>
</dbReference>
<sequence>MILLSKRRPLDQENHRVISIRPVTFSGEDNQSIVANEAQLIEDRVGHARAELVRINGRKDQTLQKIKEDLAAAEHQIQQAREDWQAEREALIMQTKEEAFQVGYADGEQKAYQTRQADIDQANQILNVVKSEKLKLLAEYEADIISLVMTIAKKVIRTELDQAAGLSHLVSQALKELNDEPFIKIHASTEDFMKINNHYKHFKSIVDQRIVLTIHPNDQLGKGDCLIETPHAKLDISIDVQLKKIEKCLVELMEEFSREDNQLY</sequence>
<dbReference type="PANTHER" id="PTHR34982:SF1">
    <property type="entry name" value="FLAGELLAR ASSEMBLY PROTEIN FLIH"/>
    <property type="match status" value="1"/>
</dbReference>
<evidence type="ECO:0000256" key="3">
    <source>
        <dbReference type="ARBA" id="ARBA00022448"/>
    </source>
</evidence>
<evidence type="ECO:0000256" key="4">
    <source>
        <dbReference type="ARBA" id="ARBA00022795"/>
    </source>
</evidence>
<dbReference type="PANTHER" id="PTHR34982">
    <property type="entry name" value="YOP PROTEINS TRANSLOCATION PROTEIN L"/>
    <property type="match status" value="1"/>
</dbReference>
<evidence type="ECO:0000256" key="2">
    <source>
        <dbReference type="ARBA" id="ARBA00006602"/>
    </source>
</evidence>
<dbReference type="GO" id="GO:0044781">
    <property type="term" value="P:bacterial-type flagellum organization"/>
    <property type="evidence" value="ECO:0007669"/>
    <property type="project" value="UniProtKB-KW"/>
</dbReference>
<organism evidence="9 10">
    <name type="scientific">Amphibacillus marinus</name>
    <dbReference type="NCBI Taxonomy" id="872970"/>
    <lineage>
        <taxon>Bacteria</taxon>
        <taxon>Bacillati</taxon>
        <taxon>Bacillota</taxon>
        <taxon>Bacilli</taxon>
        <taxon>Bacillales</taxon>
        <taxon>Bacillaceae</taxon>
        <taxon>Amphibacillus</taxon>
    </lineage>
</organism>
<dbReference type="InterPro" id="IPR018035">
    <property type="entry name" value="Flagellar_FliH/T3SS_HrpE"/>
</dbReference>
<reference evidence="9 10" key="1">
    <citation type="submission" date="2016-10" db="EMBL/GenBank/DDBJ databases">
        <authorList>
            <person name="de Groot N.N."/>
        </authorList>
    </citation>
    <scope>NUCLEOTIDE SEQUENCE [LARGE SCALE GENOMIC DNA]</scope>
    <source>
        <strain evidence="9 10">CGMCC 1.10434</strain>
    </source>
</reference>
<comment type="similarity">
    <text evidence="2">Belongs to the FliH family.</text>
</comment>
<accession>A0A1H8HSQ7</accession>
<dbReference type="GO" id="GO:0005829">
    <property type="term" value="C:cytosol"/>
    <property type="evidence" value="ECO:0007669"/>
    <property type="project" value="TreeGrafter"/>
</dbReference>
<proteinExistence type="inferred from homology"/>
<keyword evidence="9" id="KW-0282">Flagellum</keyword>
<dbReference type="OrthoDB" id="19020at2"/>
<evidence type="ECO:0000256" key="6">
    <source>
        <dbReference type="ARBA" id="ARBA00023225"/>
    </source>
</evidence>
<dbReference type="EMBL" id="FODJ01000001">
    <property type="protein sequence ID" value="SEN59035.1"/>
    <property type="molecule type" value="Genomic_DNA"/>
</dbReference>
<keyword evidence="6" id="KW-1006">Bacterial flagellum protein export</keyword>
<keyword evidence="9" id="KW-0969">Cilium</keyword>
<dbReference type="STRING" id="872970.SAMN04488134_101428"/>
<dbReference type="AlphaFoldDB" id="A0A1H8HSQ7"/>
<keyword evidence="3" id="KW-0813">Transport</keyword>
<evidence type="ECO:0000313" key="9">
    <source>
        <dbReference type="EMBL" id="SEN59035.1"/>
    </source>
</evidence>
<evidence type="ECO:0000259" key="8">
    <source>
        <dbReference type="Pfam" id="PF02108"/>
    </source>
</evidence>